<keyword evidence="17" id="KW-1185">Reference proteome</keyword>
<dbReference type="HAMAP" id="MF_01810">
    <property type="entry name" value="YidC_type1"/>
    <property type="match status" value="1"/>
</dbReference>
<keyword evidence="8 13" id="KW-1133">Transmembrane helix</keyword>
<proteinExistence type="inferred from homology"/>
<dbReference type="Pfam" id="PF14849">
    <property type="entry name" value="YidC_periplas"/>
    <property type="match status" value="1"/>
</dbReference>
<evidence type="ECO:0000256" key="8">
    <source>
        <dbReference type="ARBA" id="ARBA00022989"/>
    </source>
</evidence>
<evidence type="ECO:0000256" key="1">
    <source>
        <dbReference type="ARBA" id="ARBA00004429"/>
    </source>
</evidence>
<dbReference type="CDD" id="cd19961">
    <property type="entry name" value="EcYidC-like_peri"/>
    <property type="match status" value="1"/>
</dbReference>
<dbReference type="InterPro" id="IPR028053">
    <property type="entry name" value="Membr_insert_YidC_N"/>
</dbReference>
<feature type="domain" description="Membrane insertase YidC N-terminal" evidence="15">
    <location>
        <begin position="80"/>
        <end position="367"/>
    </location>
</feature>
<dbReference type="OrthoDB" id="9780552at2"/>
<organism evidence="16 17">
    <name type="scientific">Pontivivens marinum</name>
    <dbReference type="NCBI Taxonomy" id="1690039"/>
    <lineage>
        <taxon>Bacteria</taxon>
        <taxon>Pseudomonadati</taxon>
        <taxon>Pseudomonadota</taxon>
        <taxon>Alphaproteobacteria</taxon>
        <taxon>Rhodobacterales</taxon>
        <taxon>Paracoccaceae</taxon>
        <taxon>Pontivivens</taxon>
    </lineage>
</organism>
<comment type="subunit">
    <text evidence="13">Interacts with the Sec translocase complex via SecD. Specifically interacts with transmembrane segments of nascent integral membrane proteins during membrane integration.</text>
</comment>
<evidence type="ECO:0000313" key="17">
    <source>
        <dbReference type="Proteomes" id="UP000220034"/>
    </source>
</evidence>
<evidence type="ECO:0000256" key="9">
    <source>
        <dbReference type="ARBA" id="ARBA00023136"/>
    </source>
</evidence>
<evidence type="ECO:0000259" key="15">
    <source>
        <dbReference type="Pfam" id="PF14849"/>
    </source>
</evidence>
<keyword evidence="9 13" id="KW-0472">Membrane</keyword>
<evidence type="ECO:0000256" key="13">
    <source>
        <dbReference type="HAMAP-Rule" id="MF_01810"/>
    </source>
</evidence>
<evidence type="ECO:0000256" key="10">
    <source>
        <dbReference type="ARBA" id="ARBA00023186"/>
    </source>
</evidence>
<dbReference type="NCBIfam" id="TIGR03593">
    <property type="entry name" value="yidC_nterm"/>
    <property type="match status" value="1"/>
</dbReference>
<evidence type="ECO:0000256" key="3">
    <source>
        <dbReference type="ARBA" id="ARBA00015325"/>
    </source>
</evidence>
<dbReference type="NCBIfam" id="NF002353">
    <property type="entry name" value="PRK01318.1-4"/>
    <property type="match status" value="1"/>
</dbReference>
<dbReference type="PANTHER" id="PTHR12428">
    <property type="entry name" value="OXA1"/>
    <property type="match status" value="1"/>
</dbReference>
<dbReference type="NCBIfam" id="TIGR03592">
    <property type="entry name" value="yidC_oxa1_cterm"/>
    <property type="match status" value="1"/>
</dbReference>
<evidence type="ECO:0000256" key="6">
    <source>
        <dbReference type="ARBA" id="ARBA00022692"/>
    </source>
</evidence>
<dbReference type="Proteomes" id="UP000220034">
    <property type="component" value="Unassembled WGS sequence"/>
</dbReference>
<feature type="transmembrane region" description="Helical" evidence="13">
    <location>
        <begin position="7"/>
        <end position="25"/>
    </location>
</feature>
<keyword evidence="5 13" id="KW-1003">Cell membrane</keyword>
<feature type="transmembrane region" description="Helical" evidence="13">
    <location>
        <begin position="542"/>
        <end position="567"/>
    </location>
</feature>
<dbReference type="InterPro" id="IPR019998">
    <property type="entry name" value="Membr_insert_YidC"/>
</dbReference>
<reference evidence="17" key="1">
    <citation type="submission" date="2017-09" db="EMBL/GenBank/DDBJ databases">
        <authorList>
            <person name="Varghese N."/>
            <person name="Submissions S."/>
        </authorList>
    </citation>
    <scope>NUCLEOTIDE SEQUENCE [LARGE SCALE GENOMIC DNA]</scope>
    <source>
        <strain evidence="17">C7</strain>
    </source>
</reference>
<dbReference type="GO" id="GO:0005886">
    <property type="term" value="C:plasma membrane"/>
    <property type="evidence" value="ECO:0007669"/>
    <property type="project" value="UniProtKB-SubCell"/>
</dbReference>
<dbReference type="CDD" id="cd20070">
    <property type="entry name" value="5TM_YidC_Alb3"/>
    <property type="match status" value="1"/>
</dbReference>
<comment type="function">
    <text evidence="13">Required for the insertion and/or proper folding and/or complex formation of integral membrane proteins into the membrane. Involved in integration of membrane proteins that insert both dependently and independently of the Sec translocase complex, as well as at least some lipoproteins. Aids folding of multispanning membrane proteins.</text>
</comment>
<keyword evidence="4 13" id="KW-0813">Transport</keyword>
<evidence type="ECO:0000256" key="7">
    <source>
        <dbReference type="ARBA" id="ARBA00022927"/>
    </source>
</evidence>
<dbReference type="InterPro" id="IPR047196">
    <property type="entry name" value="YidC_ALB_C"/>
</dbReference>
<feature type="transmembrane region" description="Helical" evidence="13">
    <location>
        <begin position="504"/>
        <end position="526"/>
    </location>
</feature>
<dbReference type="PRINTS" id="PR01900">
    <property type="entry name" value="YIDCPROTEIN"/>
</dbReference>
<dbReference type="Pfam" id="PF02096">
    <property type="entry name" value="60KD_IMP"/>
    <property type="match status" value="1"/>
</dbReference>
<dbReference type="InterPro" id="IPR038221">
    <property type="entry name" value="YidC_periplasmic_sf"/>
</dbReference>
<feature type="transmembrane region" description="Helical" evidence="13">
    <location>
        <begin position="374"/>
        <end position="398"/>
    </location>
</feature>
<dbReference type="PANTHER" id="PTHR12428:SF65">
    <property type="entry name" value="CYTOCHROME C OXIDASE ASSEMBLY PROTEIN COX18, MITOCHONDRIAL"/>
    <property type="match status" value="1"/>
</dbReference>
<sequence length="604" mass="67283">MQDDNRNLILAMGLSLAVMLGWTFFLPPSEQTPLTAEQQAVQQELLGDITSEVPSGSVGVPAVEVARIETRDAALTQADRVDILTPSLSGTLSLVGGRLDDLHLTDYRETLDPDSDTVTLLNPAAGPAGYYVQHGWGPAGGLPAEQVPGATTIWQVESGDTLTPTTPVTLSWDNDAGLIFRKTFTVDEDYMFSVTQSVENTADAAVRMYPYGIIDRVGEPETIGFYILHEGVVRESDGEIAEIDYDDMPDNTFDSRENANVELIDVQEAGWIGFTDKYWMTTLIPDPGPFTSVVRYSARTESYSTQVRMPVVEVAPGATESSTTQLFAGAKERDLLTQYEEQLGVDRFVDSIDWGWFFFLTKPIHWLLTIFNGFLGNFGVAIILLTLFIKALLFPLAYKSYVSMSKMKMLQPEMEKIKEKAGEDRTKLQQEMMALYKKEKVNPAAGCLPILLQIPIFFSLYKVLFVAIEMRQAPFFGWIQDLSAPDPTSWMNLFGLLPFDAPDATSFLAILSIGVWPILMGITMWLQQKLNPAPADKTQAMIFAWLPFVFMFMLGRFAAGLVIYWVANNTITFTQQYLIMRSQGVKIDLLGNMTSGLRKKKTPE</sequence>
<evidence type="ECO:0000259" key="14">
    <source>
        <dbReference type="Pfam" id="PF02096"/>
    </source>
</evidence>
<dbReference type="AlphaFoldDB" id="A0A2C9CSA5"/>
<evidence type="ECO:0000256" key="5">
    <source>
        <dbReference type="ARBA" id="ARBA00022475"/>
    </source>
</evidence>
<keyword evidence="7 13" id="KW-0653">Protein transport</keyword>
<name>A0A2C9CSA5_9RHOB</name>
<feature type="domain" description="Membrane insertase YidC/Oxa/ALB C-terminal" evidence="14">
    <location>
        <begin position="378"/>
        <end position="581"/>
    </location>
</feature>
<evidence type="ECO:0000256" key="12">
    <source>
        <dbReference type="ARBA" id="ARBA00033342"/>
    </source>
</evidence>
<accession>A0A2C9CSA5</accession>
<gene>
    <name evidence="13" type="primary">yidC</name>
    <name evidence="16" type="ORF">SAMN06273572_103267</name>
</gene>
<dbReference type="GO" id="GO:0051205">
    <property type="term" value="P:protein insertion into membrane"/>
    <property type="evidence" value="ECO:0007669"/>
    <property type="project" value="TreeGrafter"/>
</dbReference>
<comment type="similarity">
    <text evidence="2 13">Belongs to the OXA1/ALB3/YidC family. Type 1 subfamily.</text>
</comment>
<dbReference type="PRINTS" id="PR00701">
    <property type="entry name" value="60KDINNERMP"/>
</dbReference>
<feature type="transmembrane region" description="Helical" evidence="13">
    <location>
        <begin position="441"/>
        <end position="461"/>
    </location>
</feature>
<evidence type="ECO:0000313" key="16">
    <source>
        <dbReference type="EMBL" id="SOH94236.1"/>
    </source>
</evidence>
<dbReference type="EMBL" id="OCTN01000003">
    <property type="protein sequence ID" value="SOH94236.1"/>
    <property type="molecule type" value="Genomic_DNA"/>
</dbReference>
<dbReference type="InterPro" id="IPR001708">
    <property type="entry name" value="YidC/ALB3/OXA1/COX18"/>
</dbReference>
<evidence type="ECO:0000256" key="4">
    <source>
        <dbReference type="ARBA" id="ARBA00022448"/>
    </source>
</evidence>
<evidence type="ECO:0000256" key="2">
    <source>
        <dbReference type="ARBA" id="ARBA00010527"/>
    </source>
</evidence>
<keyword evidence="6 13" id="KW-0812">Transmembrane</keyword>
<comment type="subcellular location">
    <subcellularLocation>
        <location evidence="1">Cell inner membrane</location>
        <topology evidence="1">Multi-pass membrane protein</topology>
    </subcellularLocation>
    <subcellularLocation>
        <location evidence="13">Cell membrane</location>
        <topology evidence="13">Multi-pass membrane protein</topology>
    </subcellularLocation>
</comment>
<dbReference type="GO" id="GO:0032977">
    <property type="term" value="F:membrane insertase activity"/>
    <property type="evidence" value="ECO:0007669"/>
    <property type="project" value="InterPro"/>
</dbReference>
<keyword evidence="10 13" id="KW-0143">Chaperone</keyword>
<evidence type="ECO:0000256" key="11">
    <source>
        <dbReference type="ARBA" id="ARBA00033245"/>
    </source>
</evidence>
<dbReference type="RefSeq" id="WP_097929783.1">
    <property type="nucleotide sequence ID" value="NZ_OCTN01000003.1"/>
</dbReference>
<dbReference type="GO" id="GO:0015031">
    <property type="term" value="P:protein transport"/>
    <property type="evidence" value="ECO:0007669"/>
    <property type="project" value="UniProtKB-KW"/>
</dbReference>
<dbReference type="Gene3D" id="2.70.98.90">
    <property type="match status" value="1"/>
</dbReference>
<protein>
    <recommendedName>
        <fullName evidence="3 13">Membrane protein insertase YidC</fullName>
    </recommendedName>
    <alternativeName>
        <fullName evidence="12 13">Foldase YidC</fullName>
    </alternativeName>
    <alternativeName>
        <fullName evidence="11 13">Membrane integrase YidC</fullName>
    </alternativeName>
    <alternativeName>
        <fullName evidence="13">Membrane protein YidC</fullName>
    </alternativeName>
</protein>
<dbReference type="InterPro" id="IPR028055">
    <property type="entry name" value="YidC/Oxa/ALB_C"/>
</dbReference>